<organism evidence="1 2">
    <name type="scientific">Kickxella alabastrina</name>
    <dbReference type="NCBI Taxonomy" id="61397"/>
    <lineage>
        <taxon>Eukaryota</taxon>
        <taxon>Fungi</taxon>
        <taxon>Fungi incertae sedis</taxon>
        <taxon>Zoopagomycota</taxon>
        <taxon>Kickxellomycotina</taxon>
        <taxon>Kickxellomycetes</taxon>
        <taxon>Kickxellales</taxon>
        <taxon>Kickxellaceae</taxon>
        <taxon>Kickxella</taxon>
    </lineage>
</organism>
<dbReference type="EC" id="3.2.1.106" evidence="1"/>
<dbReference type="EMBL" id="JANBPG010000091">
    <property type="protein sequence ID" value="KAJ1900275.1"/>
    <property type="molecule type" value="Genomic_DNA"/>
</dbReference>
<keyword evidence="1" id="KW-0326">Glycosidase</keyword>
<dbReference type="Proteomes" id="UP001150581">
    <property type="component" value="Unassembled WGS sequence"/>
</dbReference>
<keyword evidence="1" id="KW-0378">Hydrolase</keyword>
<keyword evidence="2" id="KW-1185">Reference proteome</keyword>
<evidence type="ECO:0000313" key="1">
    <source>
        <dbReference type="EMBL" id="KAJ1900275.1"/>
    </source>
</evidence>
<proteinExistence type="predicted"/>
<reference evidence="1" key="1">
    <citation type="submission" date="2022-07" db="EMBL/GenBank/DDBJ databases">
        <title>Phylogenomic reconstructions and comparative analyses of Kickxellomycotina fungi.</title>
        <authorList>
            <person name="Reynolds N.K."/>
            <person name="Stajich J.E."/>
            <person name="Barry K."/>
            <person name="Grigoriev I.V."/>
            <person name="Crous P."/>
            <person name="Smith M.E."/>
        </authorList>
    </citation>
    <scope>NUCLEOTIDE SEQUENCE</scope>
    <source>
        <strain evidence="1">Benny 63K</strain>
    </source>
</reference>
<evidence type="ECO:0000313" key="2">
    <source>
        <dbReference type="Proteomes" id="UP001150581"/>
    </source>
</evidence>
<comment type="caution">
    <text evidence="1">The sequence shown here is derived from an EMBL/GenBank/DDBJ whole genome shotgun (WGS) entry which is preliminary data.</text>
</comment>
<sequence>MLGALAISVWTVPAASSSQAKLDQAQIKLDSELQWGTYRPNLYFGTRPRLPDSLLSGLMWFGLDDQRNWQSIRHSCELGDNLGEYGYSRHNGRDFGEQTMRDGDQGVEIKSEFVKKVGENGGSWAVRFTGRTLNEYTQGVALMYYFGLEGNGTMSMKIDEGVAKITGKTDDLGRFNIRIVPSADNEHPPVPSSLRNIPGILTGQRISGIAIKAPKSDIWRAKDLFQKELLTSARTKASAIIKHTGSNNLSAGSLLFGLENVGLAKRGKNLFFAQMMVHGEFSFDVIYECADKSAQIDGSAIADIASERREAFDRRFEATFGLREKGFDEDHIKMARNALSSLVGGIGFFHGSSLVSNESKPEYGEGDNMDKPHLSKPYSLFTATPSRPFFPRGFLWDEGFHQLVLGQWDSGISMEIIRSWFNTMDSNGWIAREQILGEEARSKVPEEFQVQYPNFANPPTLLFAIEKIADLYRFKGTSKVGNYFDHLEGGDDNETTINNNIDGPDTMRQSLPELAQYSSRLLNYFQTTQAGSRPMPENKEDASPAVRGYRWQGRTMDHTLTSGIDDYPRARPPSTNELHLDLFAWITYMVSINAKLESIVDGRTSVSASQPSEMDAQLESHIRILDEIHWNENKKMYCDVTAKIREDYDELEDDEETAHVRVFVCHKGYISLFPMLLGLVPPESEKLGHILDMIENPKELWTDYGLRSLSKSDKSYGKGENYWRGPIWLNINYLVLSSLNRNYMSVSGPHQQQAQRIYSSLRSNLINNVFSQYQSTRFFWEQYNPKDGSGQGTHPFTGWTTLILPIMAESY</sequence>
<gene>
    <name evidence="1" type="primary">CWH41_2</name>
    <name evidence="1" type="ORF">LPJ66_001587</name>
</gene>
<protein>
    <submittedName>
        <fullName evidence="1">Processing alpha glucosidase I</fullName>
        <ecNumber evidence="1">3.2.1.106</ecNumber>
    </submittedName>
</protein>
<name>A0ACC1ISV3_9FUNG</name>
<accession>A0ACC1ISV3</accession>